<dbReference type="PANTHER" id="PTHR30136">
    <property type="entry name" value="HELIX-TURN-HELIX TRANSCRIPTIONAL REGULATOR, ICLR FAMILY"/>
    <property type="match status" value="1"/>
</dbReference>
<protein>
    <submittedName>
        <fullName evidence="5">IclR family transcriptional regulator</fullName>
    </submittedName>
</protein>
<dbReference type="GO" id="GO:0003700">
    <property type="term" value="F:DNA-binding transcription factor activity"/>
    <property type="evidence" value="ECO:0007669"/>
    <property type="project" value="TreeGrafter"/>
</dbReference>
<evidence type="ECO:0000256" key="1">
    <source>
        <dbReference type="ARBA" id="ARBA00023015"/>
    </source>
</evidence>
<dbReference type="InterPro" id="IPR036388">
    <property type="entry name" value="WH-like_DNA-bd_sf"/>
</dbReference>
<dbReference type="PANTHER" id="PTHR30136:SF35">
    <property type="entry name" value="HTH-TYPE TRANSCRIPTIONAL REGULATOR RV1719"/>
    <property type="match status" value="1"/>
</dbReference>
<evidence type="ECO:0000256" key="2">
    <source>
        <dbReference type="ARBA" id="ARBA00023125"/>
    </source>
</evidence>
<evidence type="ECO:0000256" key="3">
    <source>
        <dbReference type="ARBA" id="ARBA00023163"/>
    </source>
</evidence>
<dbReference type="RefSeq" id="WP_075531711.1">
    <property type="nucleotide sequence ID" value="NZ_CP053844.1"/>
</dbReference>
<evidence type="ECO:0000313" key="6">
    <source>
        <dbReference type="Proteomes" id="UP000069632"/>
    </source>
</evidence>
<dbReference type="OrthoDB" id="13103at2"/>
<dbReference type="Pfam" id="PF01614">
    <property type="entry name" value="IclR_C"/>
    <property type="match status" value="1"/>
</dbReference>
<dbReference type="SUPFAM" id="SSF55781">
    <property type="entry name" value="GAF domain-like"/>
    <property type="match status" value="1"/>
</dbReference>
<keyword evidence="3" id="KW-0804">Transcription</keyword>
<dbReference type="Gene3D" id="1.10.10.10">
    <property type="entry name" value="Winged helix-like DNA-binding domain superfamily/Winged helix DNA-binding domain"/>
    <property type="match status" value="1"/>
</dbReference>
<proteinExistence type="predicted"/>
<evidence type="ECO:0000313" key="5">
    <source>
        <dbReference type="EMBL" id="CZE48875.1"/>
    </source>
</evidence>
<name>A0A128EIY4_9BACT</name>
<dbReference type="InterPro" id="IPR029016">
    <property type="entry name" value="GAF-like_dom_sf"/>
</dbReference>
<keyword evidence="6" id="KW-1185">Reference proteome</keyword>
<dbReference type="Gene3D" id="3.30.450.40">
    <property type="match status" value="1"/>
</dbReference>
<dbReference type="AlphaFoldDB" id="A0A128EIY4"/>
<accession>A0A128EIY4</accession>
<dbReference type="InterPro" id="IPR036390">
    <property type="entry name" value="WH_DNA-bd_sf"/>
</dbReference>
<dbReference type="Pfam" id="PF09339">
    <property type="entry name" value="HTH_IclR"/>
    <property type="match status" value="1"/>
</dbReference>
<dbReference type="EMBL" id="FIZP01000012">
    <property type="protein sequence ID" value="CZE48875.1"/>
    <property type="molecule type" value="Genomic_DNA"/>
</dbReference>
<dbReference type="SUPFAM" id="SSF46785">
    <property type="entry name" value="Winged helix' DNA-binding domain"/>
    <property type="match status" value="1"/>
</dbReference>
<dbReference type="Proteomes" id="UP000069632">
    <property type="component" value="Unassembled WGS sequence"/>
</dbReference>
<keyword evidence="1" id="KW-0805">Transcription regulation</keyword>
<sequence length="252" mass="28022">MHNPTLRVLEVFNALYESDAGLSLTEIAHITKIPKGTLHPIIATLLQTQHLQSIDNKLYIGKSAFQIGNAYLKNFNHLDLIKNMMNQIALECDEICQLGILDGAEVLYIAKVDTPQTIRLTSSVGRTLRAYATAIGRALLAYKSNDEIKELYKDGLVAYTQDTTKTIDELIQKLNIIRRTKISHEIAETNPDIECVAVALESGGVGFAAISVSIPLYRSNRKKLDLIKHLLLQKKAVIEDKMTAAGIRLVHF</sequence>
<feature type="domain" description="IclR-ED" evidence="4">
    <location>
        <begin position="63"/>
        <end position="244"/>
    </location>
</feature>
<evidence type="ECO:0000259" key="4">
    <source>
        <dbReference type="PROSITE" id="PS51078"/>
    </source>
</evidence>
<dbReference type="GO" id="GO:0003677">
    <property type="term" value="F:DNA binding"/>
    <property type="evidence" value="ECO:0007669"/>
    <property type="project" value="UniProtKB-KW"/>
</dbReference>
<gene>
    <name evidence="5" type="primary">iclR</name>
    <name evidence="5" type="ORF">ERS672216_01636</name>
</gene>
<organism evidence="5 6">
    <name type="scientific">Campylobacter geochelonis</name>
    <dbReference type="NCBI Taxonomy" id="1780362"/>
    <lineage>
        <taxon>Bacteria</taxon>
        <taxon>Pseudomonadati</taxon>
        <taxon>Campylobacterota</taxon>
        <taxon>Epsilonproteobacteria</taxon>
        <taxon>Campylobacterales</taxon>
        <taxon>Campylobacteraceae</taxon>
        <taxon>Campylobacter</taxon>
    </lineage>
</organism>
<keyword evidence="2" id="KW-0238">DNA-binding</keyword>
<dbReference type="InterPro" id="IPR050707">
    <property type="entry name" value="HTH_MetabolicPath_Reg"/>
</dbReference>
<dbReference type="InterPro" id="IPR005471">
    <property type="entry name" value="Tscrpt_reg_IclR_N"/>
</dbReference>
<dbReference type="GO" id="GO:0045892">
    <property type="term" value="P:negative regulation of DNA-templated transcription"/>
    <property type="evidence" value="ECO:0007669"/>
    <property type="project" value="TreeGrafter"/>
</dbReference>
<dbReference type="PROSITE" id="PS51078">
    <property type="entry name" value="ICLR_ED"/>
    <property type="match status" value="1"/>
</dbReference>
<dbReference type="InterPro" id="IPR014757">
    <property type="entry name" value="Tscrpt_reg_IclR_C"/>
</dbReference>
<reference evidence="5 6" key="1">
    <citation type="submission" date="2016-02" db="EMBL/GenBank/DDBJ databases">
        <authorList>
            <consortium name="Pathogen Informatics"/>
        </authorList>
    </citation>
    <scope>NUCLEOTIDE SEQUENCE [LARGE SCALE GENOMIC DNA]</scope>
    <source>
        <strain evidence="5 6">RC20</strain>
    </source>
</reference>